<dbReference type="PROSITE" id="PS00893">
    <property type="entry name" value="NUDIX_BOX"/>
    <property type="match status" value="1"/>
</dbReference>
<dbReference type="AlphaFoldDB" id="A0A4U0PYZ1"/>
<comment type="cofactor">
    <cofactor evidence="1">
        <name>Mg(2+)</name>
        <dbReference type="ChEBI" id="CHEBI:18420"/>
    </cofactor>
</comment>
<dbReference type="Proteomes" id="UP000310016">
    <property type="component" value="Unassembled WGS sequence"/>
</dbReference>
<feature type="domain" description="Nudix hydrolase" evidence="5">
    <location>
        <begin position="198"/>
        <end position="340"/>
    </location>
</feature>
<dbReference type="NCBIfam" id="TIGR00125">
    <property type="entry name" value="cyt_tran_rel"/>
    <property type="match status" value="1"/>
</dbReference>
<dbReference type="Gene3D" id="3.90.79.10">
    <property type="entry name" value="Nucleoside Triphosphate Pyrophosphohydrolase"/>
    <property type="match status" value="1"/>
</dbReference>
<evidence type="ECO:0000256" key="4">
    <source>
        <dbReference type="ARBA" id="ARBA00022801"/>
    </source>
</evidence>
<dbReference type="InterPro" id="IPR004821">
    <property type="entry name" value="Cyt_trans-like"/>
</dbReference>
<dbReference type="RefSeq" id="WP_136773270.1">
    <property type="nucleotide sequence ID" value="NZ_CP156074.1"/>
</dbReference>
<dbReference type="GO" id="GO:0016779">
    <property type="term" value="F:nucleotidyltransferase activity"/>
    <property type="evidence" value="ECO:0007669"/>
    <property type="project" value="UniProtKB-KW"/>
</dbReference>
<gene>
    <name evidence="6" type="ORF">FAZ21_09805</name>
</gene>
<dbReference type="OrthoDB" id="542521at2"/>
<dbReference type="SUPFAM" id="SSF52374">
    <property type="entry name" value="Nucleotidylyl transferase"/>
    <property type="match status" value="1"/>
</dbReference>
<dbReference type="SUPFAM" id="SSF55811">
    <property type="entry name" value="Nudix"/>
    <property type="match status" value="1"/>
</dbReference>
<keyword evidence="7" id="KW-1185">Reference proteome</keyword>
<dbReference type="EMBL" id="SUMF01000009">
    <property type="protein sequence ID" value="TJZ73480.1"/>
    <property type="molecule type" value="Genomic_DNA"/>
</dbReference>
<dbReference type="PROSITE" id="PS51462">
    <property type="entry name" value="NUDIX"/>
    <property type="match status" value="1"/>
</dbReference>
<dbReference type="InterPro" id="IPR020084">
    <property type="entry name" value="NUDIX_hydrolase_CS"/>
</dbReference>
<evidence type="ECO:0000313" key="7">
    <source>
        <dbReference type="Proteomes" id="UP000310016"/>
    </source>
</evidence>
<dbReference type="Gene3D" id="3.40.50.620">
    <property type="entry name" value="HUPs"/>
    <property type="match status" value="1"/>
</dbReference>
<dbReference type="Pfam" id="PF00293">
    <property type="entry name" value="NUDIX"/>
    <property type="match status" value="1"/>
</dbReference>
<reference evidence="6 7" key="1">
    <citation type="submission" date="2019-04" db="EMBL/GenBank/DDBJ databases">
        <title>Chitiniphilus eburnea sp. nov., a novel chitinolytic bacterium isolated from aquaculture sludge.</title>
        <authorList>
            <person name="Sheng M."/>
        </authorList>
    </citation>
    <scope>NUCLEOTIDE SEQUENCE [LARGE SCALE GENOMIC DNA]</scope>
    <source>
        <strain evidence="6 7">HX-2-15</strain>
    </source>
</reference>
<keyword evidence="3" id="KW-0548">Nucleotidyltransferase</keyword>
<dbReference type="CDD" id="cd18873">
    <property type="entry name" value="NUDIX_NadM_like"/>
    <property type="match status" value="1"/>
</dbReference>
<evidence type="ECO:0000256" key="2">
    <source>
        <dbReference type="ARBA" id="ARBA00022679"/>
    </source>
</evidence>
<dbReference type="Pfam" id="PF01467">
    <property type="entry name" value="CTP_transf_like"/>
    <property type="match status" value="1"/>
</dbReference>
<comment type="caution">
    <text evidence="6">The sequence shown here is derived from an EMBL/GenBank/DDBJ whole genome shotgun (WGS) entry which is preliminary data.</text>
</comment>
<evidence type="ECO:0000256" key="3">
    <source>
        <dbReference type="ARBA" id="ARBA00022695"/>
    </source>
</evidence>
<dbReference type="GO" id="GO:0016787">
    <property type="term" value="F:hydrolase activity"/>
    <property type="evidence" value="ECO:0007669"/>
    <property type="project" value="UniProtKB-KW"/>
</dbReference>
<proteinExistence type="predicted"/>
<keyword evidence="2" id="KW-0808">Transferase</keyword>
<evidence type="ECO:0000259" key="5">
    <source>
        <dbReference type="PROSITE" id="PS51462"/>
    </source>
</evidence>
<dbReference type="PANTHER" id="PTHR21342">
    <property type="entry name" value="PHOSPHOPANTETHEINE ADENYLYLTRANSFERASE"/>
    <property type="match status" value="1"/>
</dbReference>
<dbReference type="PANTHER" id="PTHR21342:SF0">
    <property type="entry name" value="BIFUNCTIONAL NMN ADENYLYLTRANSFERASE_NUDIX HYDROLASE"/>
    <property type="match status" value="1"/>
</dbReference>
<name>A0A4U0PYZ1_9NEIS</name>
<dbReference type="InterPro" id="IPR000086">
    <property type="entry name" value="NUDIX_hydrolase_dom"/>
</dbReference>
<protein>
    <submittedName>
        <fullName evidence="6">NUDIX domain-containing protein</fullName>
    </submittedName>
</protein>
<evidence type="ECO:0000313" key="6">
    <source>
        <dbReference type="EMBL" id="TJZ73480.1"/>
    </source>
</evidence>
<keyword evidence="4" id="KW-0378">Hydrolase</keyword>
<evidence type="ECO:0000256" key="1">
    <source>
        <dbReference type="ARBA" id="ARBA00001946"/>
    </source>
</evidence>
<organism evidence="6 7">
    <name type="scientific">Chitiniphilus eburneus</name>
    <dbReference type="NCBI Taxonomy" id="2571148"/>
    <lineage>
        <taxon>Bacteria</taxon>
        <taxon>Pseudomonadati</taxon>
        <taxon>Pseudomonadota</taxon>
        <taxon>Betaproteobacteria</taxon>
        <taxon>Neisseriales</taxon>
        <taxon>Chitinibacteraceae</taxon>
        <taxon>Chitiniphilus</taxon>
    </lineage>
</organism>
<accession>A0A4U0PYZ1</accession>
<sequence>MTSQAFDTLVFIGRFQPFHDSHLRMVLAALAQARQLVLVIGSSPAHRSVRNPFTGEERRAMIEAAVAAVAPERVRDLRFVPVRDYYDGARWAAAVRRAVAGVVEPGARVGLFGHLKDDTTGYLSDFPDWPLVHQANFNGLSATPLREAWLAGHDDWRTQVPPDTAAFLDAFQARPEFAALHSEADYLAAHRRAWALAPYPPVFVTVDAVVSCRDHVLLIQRGGHPARGTWAIPGGFLDQRERVADAAVRELIEETRLAVPRETLLAVRSAGVLFDHPDRSIRGRTLTHAFHFSLPLAALPEIAAADDAIAAQWVPLAQVRQMESELCEDHFMILDRFLGLLDE</sequence>
<dbReference type="InterPro" id="IPR015797">
    <property type="entry name" value="NUDIX_hydrolase-like_dom_sf"/>
</dbReference>
<dbReference type="InterPro" id="IPR014729">
    <property type="entry name" value="Rossmann-like_a/b/a_fold"/>
</dbReference>